<dbReference type="STRING" id="1818881.A3196_04375"/>
<dbReference type="InterPro" id="IPR007475">
    <property type="entry name" value="UbiK"/>
</dbReference>
<dbReference type="PANTHER" id="PTHR38040">
    <property type="entry name" value="UBIQUINONE BIOSYNTHESIS ACCESSORY FACTOR UBIK"/>
    <property type="match status" value="1"/>
</dbReference>
<dbReference type="EMBL" id="LVJZ01000003">
    <property type="protein sequence ID" value="ODB96064.1"/>
    <property type="molecule type" value="Genomic_DNA"/>
</dbReference>
<comment type="pathway">
    <text evidence="1">Cofactor biosynthesis; ubiquinone biosynthesis.</text>
</comment>
<comment type="similarity">
    <text evidence="1">Belongs to the UbiK family.</text>
</comment>
<evidence type="ECO:0000313" key="2">
    <source>
        <dbReference type="EMBL" id="ODB96064.1"/>
    </source>
</evidence>
<dbReference type="AlphaFoldDB" id="A0A1E2UWD7"/>
<comment type="function">
    <text evidence="1">Required for efficient ubiquinone (coenzyme Q) biosynthesis. UbiK is probably an accessory factor of Ubi enzymes and facilitates ubiquinone biosynthesis by acting as an assembly factor, a targeting factor, or both.</text>
</comment>
<dbReference type="GO" id="GO:0005829">
    <property type="term" value="C:cytosol"/>
    <property type="evidence" value="ECO:0007669"/>
    <property type="project" value="TreeGrafter"/>
</dbReference>
<comment type="subcellular location">
    <subcellularLocation>
        <location evidence="1">Cytoplasm</location>
    </subcellularLocation>
</comment>
<dbReference type="PANTHER" id="PTHR38040:SF1">
    <property type="entry name" value="UBIQUINONE BIOSYNTHESIS ACCESSORY FACTOR UBIK"/>
    <property type="match status" value="1"/>
</dbReference>
<dbReference type="NCBIfam" id="NF047835">
    <property type="entry name" value="UbiqAccUbiK"/>
    <property type="match status" value="1"/>
</dbReference>
<evidence type="ECO:0000256" key="1">
    <source>
        <dbReference type="HAMAP-Rule" id="MF_02216"/>
    </source>
</evidence>
<protein>
    <recommendedName>
        <fullName evidence="1">Ubiquinone biosynthesis accessory factor UbiK</fullName>
    </recommendedName>
</protein>
<dbReference type="RefSeq" id="WP_068994689.1">
    <property type="nucleotide sequence ID" value="NZ_LVJW01000006.1"/>
</dbReference>
<comment type="caution">
    <text evidence="2">The sequence shown here is derived from an EMBL/GenBank/DDBJ whole genome shotgun (WGS) entry which is preliminary data.</text>
</comment>
<organism evidence="2 3">
    <name type="scientific">Candidatus Thiodiazotropha endoloripes</name>
    <dbReference type="NCBI Taxonomy" id="1818881"/>
    <lineage>
        <taxon>Bacteria</taxon>
        <taxon>Pseudomonadati</taxon>
        <taxon>Pseudomonadota</taxon>
        <taxon>Gammaproteobacteria</taxon>
        <taxon>Chromatiales</taxon>
        <taxon>Sedimenticolaceae</taxon>
        <taxon>Candidatus Thiodiazotropha</taxon>
    </lineage>
</organism>
<gene>
    <name evidence="1" type="primary">ubiK</name>
    <name evidence="2" type="ORF">A3196_04375</name>
</gene>
<keyword evidence="1" id="KW-0175">Coiled coil</keyword>
<dbReference type="UniPathway" id="UPA00232"/>
<accession>A0A1E2UWD7</accession>
<reference evidence="2 3" key="1">
    <citation type="submission" date="2016-03" db="EMBL/GenBank/DDBJ databases">
        <title>Chemosynthetic sulphur-oxidizing symbionts of marine invertebrate animals are capable of nitrogen fixation.</title>
        <authorList>
            <person name="Petersen J.M."/>
            <person name="Kemper A."/>
            <person name="Gruber-Vodicka H."/>
            <person name="Cardini U."/>
            <person name="Geest Mvander."/>
            <person name="Kleiner M."/>
            <person name="Bulgheresi S."/>
            <person name="Fussmann M."/>
            <person name="Herbold C."/>
            <person name="Seah B.K.B."/>
            <person name="Antony C.Paul."/>
            <person name="Liu D."/>
            <person name="Belitz A."/>
            <person name="Weber M."/>
        </authorList>
    </citation>
    <scope>NUCLEOTIDE SEQUENCE [LARGE SCALE GENOMIC DNA]</scope>
    <source>
        <strain evidence="2">G_D</strain>
    </source>
</reference>
<feature type="coiled-coil region" evidence="1">
    <location>
        <begin position="49"/>
        <end position="79"/>
    </location>
</feature>
<evidence type="ECO:0000313" key="3">
    <source>
        <dbReference type="Proteomes" id="UP000094849"/>
    </source>
</evidence>
<dbReference type="HAMAP" id="MF_02216">
    <property type="entry name" value="UbiK"/>
    <property type="match status" value="1"/>
</dbReference>
<dbReference type="Pfam" id="PF04380">
    <property type="entry name" value="BMFP"/>
    <property type="match status" value="1"/>
</dbReference>
<dbReference type="Proteomes" id="UP000094849">
    <property type="component" value="Unassembled WGS sequence"/>
</dbReference>
<proteinExistence type="inferred from homology"/>
<keyword evidence="3" id="KW-1185">Reference proteome</keyword>
<keyword evidence="1" id="KW-0831">Ubiquinone biosynthesis</keyword>
<dbReference type="GO" id="GO:0006744">
    <property type="term" value="P:ubiquinone biosynthetic process"/>
    <property type="evidence" value="ECO:0007669"/>
    <property type="project" value="UniProtKB-UniRule"/>
</dbReference>
<dbReference type="OrthoDB" id="5297354at2"/>
<keyword evidence="1" id="KW-0963">Cytoplasm</keyword>
<sequence length="81" mass="9166">MIDSKLIDDLAQRLSNTLPAGIQSMQGDVMKNLRAGLESGLARLDLVSREEFEVQAAVLSRTREKLKRLEEQVKALEEQQR</sequence>
<name>A0A1E2UWD7_9GAMM</name>